<feature type="transmembrane region" description="Helical" evidence="1">
    <location>
        <begin position="20"/>
        <end position="40"/>
    </location>
</feature>
<keyword evidence="1" id="KW-0472">Membrane</keyword>
<keyword evidence="3" id="KW-1185">Reference proteome</keyword>
<sequence length="136" mass="16106">MSDDEDNRINYVRYETISHVLTVGFVDILRMLITALCLLIRSIDEGPETNRSFTNQIVLLKNNRRRFKDISISVSELDIKLTTFHEIYLQDDCDLRDERKLKVWEMAFQFMGSFFTNTLSMDVKDLDFPIRKNLQC</sequence>
<dbReference type="AlphaFoldDB" id="A0A9W4SXY4"/>
<proteinExistence type="predicted"/>
<keyword evidence="1" id="KW-0812">Transmembrane</keyword>
<name>A0A9W4SXY4_9GLOM</name>
<evidence type="ECO:0000256" key="1">
    <source>
        <dbReference type="SAM" id="Phobius"/>
    </source>
</evidence>
<comment type="caution">
    <text evidence="2">The sequence shown here is derived from an EMBL/GenBank/DDBJ whole genome shotgun (WGS) entry which is preliminary data.</text>
</comment>
<evidence type="ECO:0000313" key="3">
    <source>
        <dbReference type="Proteomes" id="UP001153678"/>
    </source>
</evidence>
<organism evidence="2 3">
    <name type="scientific">Funneliformis geosporum</name>
    <dbReference type="NCBI Taxonomy" id="1117311"/>
    <lineage>
        <taxon>Eukaryota</taxon>
        <taxon>Fungi</taxon>
        <taxon>Fungi incertae sedis</taxon>
        <taxon>Mucoromycota</taxon>
        <taxon>Glomeromycotina</taxon>
        <taxon>Glomeromycetes</taxon>
        <taxon>Glomerales</taxon>
        <taxon>Glomeraceae</taxon>
        <taxon>Funneliformis</taxon>
    </lineage>
</organism>
<keyword evidence="1" id="KW-1133">Transmembrane helix</keyword>
<gene>
    <name evidence="2" type="ORF">FWILDA_LOCUS11702</name>
</gene>
<dbReference type="Proteomes" id="UP001153678">
    <property type="component" value="Unassembled WGS sequence"/>
</dbReference>
<dbReference type="EMBL" id="CAMKVN010003423">
    <property type="protein sequence ID" value="CAI2184687.1"/>
    <property type="molecule type" value="Genomic_DNA"/>
</dbReference>
<protein>
    <submittedName>
        <fullName evidence="2">19842_t:CDS:1</fullName>
    </submittedName>
</protein>
<reference evidence="2" key="1">
    <citation type="submission" date="2022-08" db="EMBL/GenBank/DDBJ databases">
        <authorList>
            <person name="Kallberg Y."/>
            <person name="Tangrot J."/>
            <person name="Rosling A."/>
        </authorList>
    </citation>
    <scope>NUCLEOTIDE SEQUENCE</scope>
    <source>
        <strain evidence="2">Wild A</strain>
    </source>
</reference>
<accession>A0A9W4SXY4</accession>
<evidence type="ECO:0000313" key="2">
    <source>
        <dbReference type="EMBL" id="CAI2184687.1"/>
    </source>
</evidence>